<reference evidence="2 3" key="1">
    <citation type="submission" date="2020-01" db="EMBL/GenBank/DDBJ databases">
        <title>Jiella pacifica sp. nov.</title>
        <authorList>
            <person name="Xue Z."/>
            <person name="Zhu S."/>
            <person name="Chen J."/>
            <person name="Yang J."/>
        </authorList>
    </citation>
    <scope>NUCLEOTIDE SEQUENCE [LARGE SCALE GENOMIC DNA]</scope>
    <source>
        <strain evidence="2 3">40Bstr34</strain>
    </source>
</reference>
<evidence type="ECO:0000313" key="3">
    <source>
        <dbReference type="Proteomes" id="UP000469011"/>
    </source>
</evidence>
<protein>
    <submittedName>
        <fullName evidence="2">Uncharacterized protein</fullName>
    </submittedName>
</protein>
<feature type="compositionally biased region" description="Basic and acidic residues" evidence="1">
    <location>
        <begin position="1"/>
        <end position="20"/>
    </location>
</feature>
<comment type="caution">
    <text evidence="2">The sequence shown here is derived from an EMBL/GenBank/DDBJ whole genome shotgun (WGS) entry which is preliminary data.</text>
</comment>
<sequence>MTNRPDHQDDREPSNMHAADRQTLVPEAFNASSDHDHFTARILPIDAATLFGAAIRLGRLGVLSETENLRLMRHVAVHADEGDPTARLVLDYLRARADEISNSPDAAGREEL</sequence>
<name>A0A6N9TB79_9HYPH</name>
<dbReference type="Proteomes" id="UP000469011">
    <property type="component" value="Unassembled WGS sequence"/>
</dbReference>
<evidence type="ECO:0000313" key="2">
    <source>
        <dbReference type="EMBL" id="NDW07475.1"/>
    </source>
</evidence>
<evidence type="ECO:0000256" key="1">
    <source>
        <dbReference type="SAM" id="MobiDB-lite"/>
    </source>
</evidence>
<accession>A0A6N9TB79</accession>
<feature type="region of interest" description="Disordered" evidence="1">
    <location>
        <begin position="1"/>
        <end position="30"/>
    </location>
</feature>
<organism evidence="2 3">
    <name type="scientific">Jiella pacifica</name>
    <dbReference type="NCBI Taxonomy" id="2696469"/>
    <lineage>
        <taxon>Bacteria</taxon>
        <taxon>Pseudomonadati</taxon>
        <taxon>Pseudomonadota</taxon>
        <taxon>Alphaproteobacteria</taxon>
        <taxon>Hyphomicrobiales</taxon>
        <taxon>Aurantimonadaceae</taxon>
        <taxon>Jiella</taxon>
    </lineage>
</organism>
<dbReference type="EMBL" id="JAAAMG010000030">
    <property type="protein sequence ID" value="NDW07475.1"/>
    <property type="molecule type" value="Genomic_DNA"/>
</dbReference>
<gene>
    <name evidence="2" type="ORF">GTK09_23955</name>
</gene>
<dbReference type="RefSeq" id="WP_163465932.1">
    <property type="nucleotide sequence ID" value="NZ_JAAAMG010000030.1"/>
</dbReference>
<proteinExistence type="predicted"/>
<dbReference type="AlphaFoldDB" id="A0A6N9TB79"/>
<keyword evidence="3" id="KW-1185">Reference proteome</keyword>